<dbReference type="PANTHER" id="PTHR45436:SF5">
    <property type="entry name" value="SENSOR HISTIDINE KINASE TRCS"/>
    <property type="match status" value="1"/>
</dbReference>
<gene>
    <name evidence="9" type="ORF">ACIGXA_10365</name>
</gene>
<evidence type="ECO:0000256" key="2">
    <source>
        <dbReference type="ARBA" id="ARBA00012438"/>
    </source>
</evidence>
<keyword evidence="3" id="KW-0597">Phosphoprotein</keyword>
<accession>A0ABW8C516</accession>
<evidence type="ECO:0000313" key="9">
    <source>
        <dbReference type="EMBL" id="MFI9100922.1"/>
    </source>
</evidence>
<proteinExistence type="predicted"/>
<name>A0ABW8C516_9ACTN</name>
<dbReference type="EMBL" id="JBITYG010000002">
    <property type="protein sequence ID" value="MFI9100922.1"/>
    <property type="molecule type" value="Genomic_DNA"/>
</dbReference>
<reference evidence="9 10" key="1">
    <citation type="submission" date="2024-10" db="EMBL/GenBank/DDBJ databases">
        <title>The Natural Products Discovery Center: Release of the First 8490 Sequenced Strains for Exploring Actinobacteria Biosynthetic Diversity.</title>
        <authorList>
            <person name="Kalkreuter E."/>
            <person name="Kautsar S.A."/>
            <person name="Yang D."/>
            <person name="Bader C.D."/>
            <person name="Teijaro C.N."/>
            <person name="Fluegel L."/>
            <person name="Davis C.M."/>
            <person name="Simpson J.R."/>
            <person name="Lauterbach L."/>
            <person name="Steele A.D."/>
            <person name="Gui C."/>
            <person name="Meng S."/>
            <person name="Li G."/>
            <person name="Viehrig K."/>
            <person name="Ye F."/>
            <person name="Su P."/>
            <person name="Kiefer A.F."/>
            <person name="Nichols A."/>
            <person name="Cepeda A.J."/>
            <person name="Yan W."/>
            <person name="Fan B."/>
            <person name="Jiang Y."/>
            <person name="Adhikari A."/>
            <person name="Zheng C.-J."/>
            <person name="Schuster L."/>
            <person name="Cowan T.M."/>
            <person name="Smanski M.J."/>
            <person name="Chevrette M.G."/>
            <person name="De Carvalho L.P.S."/>
            <person name="Shen B."/>
        </authorList>
    </citation>
    <scope>NUCLEOTIDE SEQUENCE [LARGE SCALE GENOMIC DNA]</scope>
    <source>
        <strain evidence="9 10">NPDC053399</strain>
    </source>
</reference>
<protein>
    <recommendedName>
        <fullName evidence="2">histidine kinase</fullName>
        <ecNumber evidence="2">2.7.13.3</ecNumber>
    </recommendedName>
</protein>
<feature type="region of interest" description="Disordered" evidence="7">
    <location>
        <begin position="756"/>
        <end position="798"/>
    </location>
</feature>
<evidence type="ECO:0000256" key="4">
    <source>
        <dbReference type="ARBA" id="ARBA00022679"/>
    </source>
</evidence>
<evidence type="ECO:0000256" key="5">
    <source>
        <dbReference type="ARBA" id="ARBA00022777"/>
    </source>
</evidence>
<dbReference type="SMART" id="SM00387">
    <property type="entry name" value="HATPase_c"/>
    <property type="match status" value="1"/>
</dbReference>
<keyword evidence="5" id="KW-0418">Kinase</keyword>
<evidence type="ECO:0000256" key="3">
    <source>
        <dbReference type="ARBA" id="ARBA00022553"/>
    </source>
</evidence>
<evidence type="ECO:0000256" key="7">
    <source>
        <dbReference type="SAM" id="MobiDB-lite"/>
    </source>
</evidence>
<evidence type="ECO:0000313" key="10">
    <source>
        <dbReference type="Proteomes" id="UP001614394"/>
    </source>
</evidence>
<evidence type="ECO:0000256" key="6">
    <source>
        <dbReference type="SAM" id="Coils"/>
    </source>
</evidence>
<keyword evidence="10" id="KW-1185">Reference proteome</keyword>
<keyword evidence="4" id="KW-0808">Transferase</keyword>
<feature type="coiled-coil region" evidence="6">
    <location>
        <begin position="166"/>
        <end position="193"/>
    </location>
</feature>
<comment type="catalytic activity">
    <reaction evidence="1">
        <text>ATP + protein L-histidine = ADP + protein N-phospho-L-histidine.</text>
        <dbReference type="EC" id="2.7.13.3"/>
    </reaction>
</comment>
<evidence type="ECO:0000259" key="8">
    <source>
        <dbReference type="SMART" id="SM00387"/>
    </source>
</evidence>
<dbReference type="PANTHER" id="PTHR45436">
    <property type="entry name" value="SENSOR HISTIDINE KINASE YKOH"/>
    <property type="match status" value="1"/>
</dbReference>
<dbReference type="Pfam" id="PF02518">
    <property type="entry name" value="HATPase_c"/>
    <property type="match status" value="1"/>
</dbReference>
<dbReference type="InterPro" id="IPR050428">
    <property type="entry name" value="TCS_sensor_his_kinase"/>
</dbReference>
<dbReference type="InterPro" id="IPR003594">
    <property type="entry name" value="HATPase_dom"/>
</dbReference>
<keyword evidence="6" id="KW-0175">Coiled coil</keyword>
<organism evidence="9 10">
    <name type="scientific">Streptomyces fildesensis</name>
    <dbReference type="NCBI Taxonomy" id="375757"/>
    <lineage>
        <taxon>Bacteria</taxon>
        <taxon>Bacillati</taxon>
        <taxon>Actinomycetota</taxon>
        <taxon>Actinomycetes</taxon>
        <taxon>Kitasatosporales</taxon>
        <taxon>Streptomycetaceae</taxon>
        <taxon>Streptomyces</taxon>
    </lineage>
</organism>
<comment type="caution">
    <text evidence="9">The sequence shown here is derived from an EMBL/GenBank/DDBJ whole genome shotgun (WGS) entry which is preliminary data.</text>
</comment>
<sequence length="798" mass="85464">MRVRIVALVLIPLVSLFGLWAFTVLTVSDDVGRLQHAEDSFRQFARPVDALATGIQNERHDAVAYLAAPSSKAAQDRLQGTRAATDRLADAVSDARGDRRTLDRSQQGSFAAVIRALDELPAVRAQVADTSLTWDEAMEKYSALVAPMSVFEDSFTALQSDRLAQRAAVHRELVRARENLAQEEAALAGLQATQDPSEAQFRLLDSAVEANRLLFKIYLPQLQRPDRTAYDQILRGPGWQELGAFENRFLSEDHGPKPEVAGTGPWSDVARSVVSDLTHADDAMASSIAGDAKQQAEGLVRRGAIGTAVGLAAIILSVYLTSRMSRSLVRELNALRNAAQEMAHTRLPDVMRRLRKGEEVDEAVAAPPLDFGAHEIGQVGRALSVVQRTAVEAAVEQSELRRAASRIFVNLARRSQSLLHRQLSLLDGMERRAQEPDALADLFRLDHLTTRMRRHAEGLIILSGGAPGRAWRRPVPLIDVVRAAIAEVEDYTRIVLHPLPEIALLGQAVGDVAHLVAELVENATAFSPPHTRVTVGAELVAHGCVLEIDDRGLGMGTSGLADAHQRLSDSDEFDLANTDRLGLFVVNRLARRHGINVSLRASPYGGTCAIVLLPAALLTESGTPHPAGKVKRPVAGDADPDDAQQMTLAAALRLRRTLDGAPTGPVPAEPAAASTAATAPAAAAEERPEPWPETAKPAAGGRAESTARGLPHRVRQANIARQLAVPPGVPVDAGSPVTASREHTAAGARALFGSFQRRAALGRGPEDPAPPSDSPALPHDPADQADITARQNPLGDRP</sequence>
<dbReference type="Proteomes" id="UP001614394">
    <property type="component" value="Unassembled WGS sequence"/>
</dbReference>
<feature type="compositionally biased region" description="Low complexity" evidence="7">
    <location>
        <begin position="669"/>
        <end position="683"/>
    </location>
</feature>
<dbReference type="RefSeq" id="WP_399646709.1">
    <property type="nucleotide sequence ID" value="NZ_JBITYG010000002.1"/>
</dbReference>
<dbReference type="SUPFAM" id="SSF55874">
    <property type="entry name" value="ATPase domain of HSP90 chaperone/DNA topoisomerase II/histidine kinase"/>
    <property type="match status" value="1"/>
</dbReference>
<dbReference type="InterPro" id="IPR036890">
    <property type="entry name" value="HATPase_C_sf"/>
</dbReference>
<dbReference type="Gene3D" id="3.30.565.10">
    <property type="entry name" value="Histidine kinase-like ATPase, C-terminal domain"/>
    <property type="match status" value="1"/>
</dbReference>
<dbReference type="EC" id="2.7.13.3" evidence="2"/>
<dbReference type="InterPro" id="IPR013587">
    <property type="entry name" value="Nitrate/nitrite_sensing"/>
</dbReference>
<evidence type="ECO:0000256" key="1">
    <source>
        <dbReference type="ARBA" id="ARBA00000085"/>
    </source>
</evidence>
<feature type="domain" description="Histidine kinase/HSP90-like ATPase" evidence="8">
    <location>
        <begin position="507"/>
        <end position="617"/>
    </location>
</feature>
<dbReference type="Pfam" id="PF08376">
    <property type="entry name" value="NIT"/>
    <property type="match status" value="1"/>
</dbReference>
<feature type="region of interest" description="Disordered" evidence="7">
    <location>
        <begin position="659"/>
        <end position="709"/>
    </location>
</feature>